<keyword evidence="2" id="KW-1185">Reference proteome</keyword>
<organism evidence="1 2">
    <name type="scientific">Escherichia virus KFS-EC</name>
    <dbReference type="NCBI Taxonomy" id="2250214"/>
    <lineage>
        <taxon>Viruses</taxon>
        <taxon>Duplodnaviria</taxon>
        <taxon>Heunggongvirae</taxon>
        <taxon>Uroviricota</taxon>
        <taxon>Caudoviricetes</taxon>
        <taxon>Pantevenvirales</taxon>
        <taxon>Straboviridae</taxon>
        <taxon>Krischvirus</taxon>
        <taxon>Krischvirus kfsec</taxon>
    </lineage>
</organism>
<protein>
    <submittedName>
        <fullName evidence="1">Uncharacterized protein</fullName>
    </submittedName>
</protein>
<dbReference type="KEGG" id="vg:65115045"/>
<dbReference type="RefSeq" id="YP_010097382.1">
    <property type="nucleotide sequence ID" value="NC_055757.1"/>
</dbReference>
<sequence length="40" mass="4861">MMYVMTPYSNRKYITPNTLYEYTPHERFANSGYIRDDKGH</sequence>
<dbReference type="EMBL" id="MH560358">
    <property type="protein sequence ID" value="AXF53396.1"/>
    <property type="molecule type" value="Genomic_DNA"/>
</dbReference>
<dbReference type="Proteomes" id="UP000259557">
    <property type="component" value="Segment"/>
</dbReference>
<name>A0A345BSH5_9CAUD</name>
<evidence type="ECO:0000313" key="2">
    <source>
        <dbReference type="Proteomes" id="UP000259557"/>
    </source>
</evidence>
<evidence type="ECO:0000313" key="1">
    <source>
        <dbReference type="EMBL" id="AXF53396.1"/>
    </source>
</evidence>
<dbReference type="GeneID" id="65115045"/>
<reference evidence="1 2" key="1">
    <citation type="submission" date="2018-07" db="EMBL/GenBank/DDBJ databases">
        <title>Characterization of a Novel Bacteriophage Infecting Escherichia coli O157:H7 for a Biocontrol Agent.</title>
        <authorList>
            <person name="Lee C."/>
            <person name="Choi I.Y."/>
            <person name="Park D.H."/>
            <person name="Park M.-K."/>
        </authorList>
    </citation>
    <scope>NUCLEOTIDE SEQUENCE [LARGE SCALE GENOMIC DNA]</scope>
</reference>
<proteinExistence type="predicted"/>
<accession>A0A345BSH5</accession>